<dbReference type="HOGENOM" id="CLU_313638_0_0_1"/>
<evidence type="ECO:0000313" key="3">
    <source>
        <dbReference type="Proteomes" id="UP000000600"/>
    </source>
</evidence>
<feature type="compositionally biased region" description="Low complexity" evidence="1">
    <location>
        <begin position="25"/>
        <end position="42"/>
    </location>
</feature>
<dbReference type="RefSeq" id="XP_001460502.1">
    <property type="nucleotide sequence ID" value="XM_001460465.1"/>
</dbReference>
<protein>
    <submittedName>
        <fullName evidence="2">Uncharacterized protein</fullName>
    </submittedName>
</protein>
<dbReference type="GeneID" id="5046287"/>
<reference evidence="2 3" key="1">
    <citation type="journal article" date="2006" name="Nature">
        <title>Global trends of whole-genome duplications revealed by the ciliate Paramecium tetraurelia.</title>
        <authorList>
            <consortium name="Genoscope"/>
            <person name="Aury J.-M."/>
            <person name="Jaillon O."/>
            <person name="Duret L."/>
            <person name="Noel B."/>
            <person name="Jubin C."/>
            <person name="Porcel B.M."/>
            <person name="Segurens B."/>
            <person name="Daubin V."/>
            <person name="Anthouard V."/>
            <person name="Aiach N."/>
            <person name="Arnaiz O."/>
            <person name="Billaut A."/>
            <person name="Beisson J."/>
            <person name="Blanc I."/>
            <person name="Bouhouche K."/>
            <person name="Camara F."/>
            <person name="Duharcourt S."/>
            <person name="Guigo R."/>
            <person name="Gogendeau D."/>
            <person name="Katinka M."/>
            <person name="Keller A.-M."/>
            <person name="Kissmehl R."/>
            <person name="Klotz C."/>
            <person name="Koll F."/>
            <person name="Le Moue A."/>
            <person name="Lepere C."/>
            <person name="Malinsky S."/>
            <person name="Nowacki M."/>
            <person name="Nowak J.K."/>
            <person name="Plattner H."/>
            <person name="Poulain J."/>
            <person name="Ruiz F."/>
            <person name="Serrano V."/>
            <person name="Zagulski M."/>
            <person name="Dessen P."/>
            <person name="Betermier M."/>
            <person name="Weissenbach J."/>
            <person name="Scarpelli C."/>
            <person name="Schachter V."/>
            <person name="Sperling L."/>
            <person name="Meyer E."/>
            <person name="Cohen J."/>
            <person name="Wincker P."/>
        </authorList>
    </citation>
    <scope>NUCLEOTIDE SEQUENCE [LARGE SCALE GENOMIC DNA]</scope>
    <source>
        <strain evidence="2 3">Stock d4-2</strain>
    </source>
</reference>
<gene>
    <name evidence="2" type="ORF">GSPATT00003974001</name>
</gene>
<dbReference type="OMA" id="VEPYINI"/>
<dbReference type="EMBL" id="CT868671">
    <property type="protein sequence ID" value="CAK93105.1"/>
    <property type="molecule type" value="Genomic_DNA"/>
</dbReference>
<dbReference type="KEGG" id="ptm:GSPATT00003974001"/>
<keyword evidence="3" id="KW-1185">Reference proteome</keyword>
<name>A0ECT8_PARTE</name>
<evidence type="ECO:0000256" key="1">
    <source>
        <dbReference type="SAM" id="MobiDB-lite"/>
    </source>
</evidence>
<dbReference type="AlphaFoldDB" id="A0ECT8"/>
<proteinExistence type="predicted"/>
<dbReference type="OrthoDB" id="298425at2759"/>
<evidence type="ECO:0000313" key="2">
    <source>
        <dbReference type="EMBL" id="CAK93105.1"/>
    </source>
</evidence>
<organism evidence="2 3">
    <name type="scientific">Paramecium tetraurelia</name>
    <dbReference type="NCBI Taxonomy" id="5888"/>
    <lineage>
        <taxon>Eukaryota</taxon>
        <taxon>Sar</taxon>
        <taxon>Alveolata</taxon>
        <taxon>Ciliophora</taxon>
        <taxon>Intramacronucleata</taxon>
        <taxon>Oligohymenophorea</taxon>
        <taxon>Peniculida</taxon>
        <taxon>Parameciidae</taxon>
        <taxon>Paramecium</taxon>
    </lineage>
</organism>
<sequence>MSNIYVNTSNINNVSSTQKKRIFDNTPPNQTQNQLQLPTQKQPQLSVNSLNIDPELSYIAPLEMEQQKPASKIEGQIKSEIRNEQISQEDPAKQSLLKEVQLENLENIFTLFRSTVPMNQSNLQASRLISSNIEPQYYQQLEIDAENIRDRIKMEGRTVHTIIEKHSRIKQQKLNITQQLKNIQTSLNQYDQCTSYQKFQREIKYAFNQFESKADELRDLFNEAFNFMSVVSVAAYERLHKPFDESEAVSEAEFTSVSLKHFSDIELMAKEYEQTLSEKRRLGNINQNHQQYKSICSKLLQLIKSFPQQEQELQQKMINLQRVSSIYFKGVSKDIQICLSNNLLVIQEYRLSLAAIDKIAIQKDLLQEYYDSFDYYQYLIFYLNQQPQNYKDNYYQFKCQKDELKFVHFDQTKYFFAMKNKIYQKSCLFIDTIQNQVNSQKAAVNFILPLIDEFKKYQNNNFQDFFDQIFFNLQQSISKEQWQHLINLYQEVQQSKCILKIILVKINNVQQQHPTLSEFKEKFVKKIETELKFINSLSPKVEPYINIHDIDAHVQYLTFKDNYQKQRQAMDLKIQEIVVNLPQQLQLSDIESQNLKKINIEKFFSQSHQLEQIAIKLQRKKVSQDVEYIKQQLQSDITFEKDVICLLESMQYLHSGNLQMIVEDFNEIDQKNNNSSLQQLIEVVLESQKRIELIQSEKLQEIKQVQVQGFKWILNLFKQYDQFRKNLIELIFQMQEEQQIEYSRTIYISNYEDFLAVNRFSHLFYFLNQYPRKYQHWAQIKNELIKVILSSFKISLKKVMEKIDVLGGEKPVSLLQFDQDNTDKILKWFSLEQHHSNIAKAVLIYQGYKKTKISNSQFSTSNAQQDQKNRQLIEIQTKMLDLINKLKDQLEMLPCEIKFAYHSAVDVFTEEEFDKVIFTELQEEWVLDYMEKGQDHSFLTDLSNNTGIFDNFDFHQFESNFAVRLFLLFRTQNEIDVKQIRNNLLQVIKHQT</sequence>
<feature type="region of interest" description="Disordered" evidence="1">
    <location>
        <begin position="16"/>
        <end position="42"/>
    </location>
</feature>
<dbReference type="Proteomes" id="UP000000600">
    <property type="component" value="Unassembled WGS sequence"/>
</dbReference>
<dbReference type="InParanoid" id="A0ECT8"/>
<accession>A0ECT8</accession>